<gene>
    <name evidence="1" type="ORF">Aory04_000176100</name>
</gene>
<sequence>MLVLVFTYPVLRCCRSLWRPSSRASSGVLAGRILMLKGLARFPAEDKSIMKGIPTPEKDNEESLGEALVGPVEGGWVRSVLLLYYPGVDPGGDVYEDDVEEAGALVSIPRAAE</sequence>
<dbReference type="AlphaFoldDB" id="A0AAN4Y835"/>
<protein>
    <submittedName>
        <fullName evidence="1">Unnamed protein product</fullName>
    </submittedName>
</protein>
<comment type="caution">
    <text evidence="1">The sequence shown here is derived from an EMBL/GenBank/DDBJ whole genome shotgun (WGS) entry which is preliminary data.</text>
</comment>
<proteinExistence type="predicted"/>
<dbReference type="EMBL" id="BSYA01000012">
    <property type="protein sequence ID" value="GMG24537.1"/>
    <property type="molecule type" value="Genomic_DNA"/>
</dbReference>
<dbReference type="Proteomes" id="UP001165205">
    <property type="component" value="Unassembled WGS sequence"/>
</dbReference>
<reference evidence="1" key="1">
    <citation type="submission" date="2023-04" db="EMBL/GenBank/DDBJ databases">
        <title>Aspergillus oryzae NBRC 4228.</title>
        <authorList>
            <person name="Ichikawa N."/>
            <person name="Sato H."/>
            <person name="Tonouchi N."/>
        </authorList>
    </citation>
    <scope>NUCLEOTIDE SEQUENCE</scope>
    <source>
        <strain evidence="1">NBRC 4228</strain>
    </source>
</reference>
<accession>A0AAN4Y835</accession>
<evidence type="ECO:0000313" key="1">
    <source>
        <dbReference type="EMBL" id="GMG24537.1"/>
    </source>
</evidence>
<name>A0AAN4Y835_ASPOZ</name>
<evidence type="ECO:0000313" key="2">
    <source>
        <dbReference type="Proteomes" id="UP001165205"/>
    </source>
</evidence>
<organism evidence="1 2">
    <name type="scientific">Aspergillus oryzae</name>
    <name type="common">Yellow koji mold</name>
    <dbReference type="NCBI Taxonomy" id="5062"/>
    <lineage>
        <taxon>Eukaryota</taxon>
        <taxon>Fungi</taxon>
        <taxon>Dikarya</taxon>
        <taxon>Ascomycota</taxon>
        <taxon>Pezizomycotina</taxon>
        <taxon>Eurotiomycetes</taxon>
        <taxon>Eurotiomycetidae</taxon>
        <taxon>Eurotiales</taxon>
        <taxon>Aspergillaceae</taxon>
        <taxon>Aspergillus</taxon>
        <taxon>Aspergillus subgen. Circumdati</taxon>
    </lineage>
</organism>